<evidence type="ECO:0000256" key="1">
    <source>
        <dbReference type="SAM" id="Phobius"/>
    </source>
</evidence>
<accession>A0A8S1N030</accession>
<name>A0A8S1N030_PARPR</name>
<dbReference type="InterPro" id="IPR006212">
    <property type="entry name" value="Furin_repeat"/>
</dbReference>
<dbReference type="EMBL" id="CAJJDM010000079">
    <property type="protein sequence ID" value="CAD8086547.1"/>
    <property type="molecule type" value="Genomic_DNA"/>
</dbReference>
<dbReference type="PANTHER" id="PTHR11319:SF35">
    <property type="entry name" value="OUTER MEMBRANE PROTEIN PMPC-RELATED"/>
    <property type="match status" value="1"/>
</dbReference>
<feature type="chain" id="PRO_5035748461" evidence="2">
    <location>
        <begin position="18"/>
        <end position="2971"/>
    </location>
</feature>
<keyword evidence="1" id="KW-0472">Membrane</keyword>
<protein>
    <submittedName>
        <fullName evidence="3">Uncharacterized protein</fullName>
    </submittedName>
</protein>
<keyword evidence="1" id="KW-1133">Transmembrane helix</keyword>
<organism evidence="3 4">
    <name type="scientific">Paramecium primaurelia</name>
    <dbReference type="NCBI Taxonomy" id="5886"/>
    <lineage>
        <taxon>Eukaryota</taxon>
        <taxon>Sar</taxon>
        <taxon>Alveolata</taxon>
        <taxon>Ciliophora</taxon>
        <taxon>Intramacronucleata</taxon>
        <taxon>Oligohymenophorea</taxon>
        <taxon>Peniculida</taxon>
        <taxon>Parameciidae</taxon>
        <taxon>Paramecium</taxon>
    </lineage>
</organism>
<dbReference type="CDD" id="cd00064">
    <property type="entry name" value="FU"/>
    <property type="match status" value="1"/>
</dbReference>
<evidence type="ECO:0000256" key="2">
    <source>
        <dbReference type="SAM" id="SignalP"/>
    </source>
</evidence>
<dbReference type="PANTHER" id="PTHR11319">
    <property type="entry name" value="G PROTEIN-COUPLED RECEPTOR-RELATED"/>
    <property type="match status" value="1"/>
</dbReference>
<feature type="signal peptide" evidence="2">
    <location>
        <begin position="1"/>
        <end position="17"/>
    </location>
</feature>
<feature type="transmembrane region" description="Helical" evidence="1">
    <location>
        <begin position="2530"/>
        <end position="2548"/>
    </location>
</feature>
<evidence type="ECO:0000313" key="3">
    <source>
        <dbReference type="EMBL" id="CAD8086547.1"/>
    </source>
</evidence>
<keyword evidence="1" id="KW-0812">Transmembrane</keyword>
<keyword evidence="2" id="KW-0732">Signal</keyword>
<feature type="transmembrane region" description="Helical" evidence="1">
    <location>
        <begin position="2725"/>
        <end position="2751"/>
    </location>
</feature>
<gene>
    <name evidence="3" type="ORF">PPRIM_AZ9-3.1.T0760265</name>
</gene>
<reference evidence="3" key="1">
    <citation type="submission" date="2021-01" db="EMBL/GenBank/DDBJ databases">
        <authorList>
            <consortium name="Genoscope - CEA"/>
            <person name="William W."/>
        </authorList>
    </citation>
    <scope>NUCLEOTIDE SEQUENCE</scope>
</reference>
<evidence type="ECO:0000313" key="4">
    <source>
        <dbReference type="Proteomes" id="UP000688137"/>
    </source>
</evidence>
<proteinExistence type="predicted"/>
<keyword evidence="4" id="KW-1185">Reference proteome</keyword>
<comment type="caution">
    <text evidence="3">The sequence shown here is derived from an EMBL/GenBank/DDBJ whole genome shotgun (WGS) entry which is preliminary data.</text>
</comment>
<dbReference type="Proteomes" id="UP000688137">
    <property type="component" value="Unassembled WGS sequence"/>
</dbReference>
<feature type="transmembrane region" description="Helical" evidence="1">
    <location>
        <begin position="2682"/>
        <end position="2700"/>
    </location>
</feature>
<feature type="transmembrane region" description="Helical" evidence="1">
    <location>
        <begin position="2642"/>
        <end position="2662"/>
    </location>
</feature>
<sequence length="2971" mass="347934">MKNINTLFCLMIKMCLASCSQFNEDLLINSSNPMEIINYTYESSPIQFEFWSFYIASYQVTSYPWIEQEPDRGQKKTQLLFVIKNLDDNQVLSFIYLNLLTNTKVIHSLYFDGNMNDLLFNPSDYEGVWILNVITINDLMIQYETKDNQIQNQNQFQFIFKNKINNIQLVVGGSGIINNKYQLGIFRGRLSKLFIHNDLSDSYQIYLNRIKELRIKEFELTIELIPNLVNFDGKQQQKIEFQQFGKTFSIYGWVKYFTQDVFQLKKYLLVRLTIFNNYKDEIDVGDEILKITVDLDPSDQARCGYDLISHHYWMPYPQLINENAQNDRISLRGNLEYFQILSNWHFISFQHGIEENGSKSKFKLTHIDNNNLITNTYYLGNNQFSNLFINKKYYAIFGGDYTVDEKMEGQIASFYFKSNFKDDLNFNYICHYSCKTCFGPLFSNCLTCKENDERVMLDLHQCVCQIDYFERDQKCQSQQEIFPTLLFNEVKIQNQNILCLFGYFYLPVNQQCIRCPQWNSYNLLCADCLLNPNAWYIRPICTIDFITQQLNKEEDAYSKQMRSPLHYDLYYIDQNYNLILLEGVSDYCDIKQINSQICYQLNIQHLQTDTFANCKENRYYANQSCILLDNACVKLNQSEIKCIQCLTGYYISDQGTACLLCPESCPYCQNQNHCKSCQPNYGLSNGKCIPCGDFCKICQQSQQSKIMQCLSCIDNQLYYLSLNGQDCKVNQIENCVYAFESSQSDLTVNSLDYSFIPYYQATITKCAKCKEGYYFHEVELTCKEYYPDLCQTPLLQITENNGQEFVCLFGDYNPDFLIYSFTNECPRIKQRCIYCVIEQLTFHLEYNYYVPKKVYYTCLVCENGYYAEKKTGDCLLCPSDLHCVACYQENKFTKDNWKIEIRAFYKASIDQMYVDHKFTEYGLSQNDSDYEIICTKCQYGYELHKDRCINICPEWCLECVIENYTNICVKCPLGFKGRNRSLVDNQCISCPKNCKLCQKRDDKQILSINPLFNNQELSYFSYYCIAGFDNTIFDEELGLYVDCEDGSCFKQIIINLNLFCNNTEYQQQIDKLQNEEQIQKFKLENILSEELFSSQSFSQFETQEFYQMANEKQIKQILIKIVSLQQQSCNVINKLQISQQFSSNIFSAIDVELEIQGNGITTFQFQYLISFVNFKKVRIEGISIEIEKLQYSSSNLLKFTSIFEQTVELININYDQDQDYDQATFQTIIENAKNVLIQNFFVKNYKKQFHIEAFFKIEQTQSEQTIKISNCIITSSSFLDLHLLWFNIKENDQVEIEDLNIETTIFNQSLIYQLNGKLLMNKISIQECQIYSQNGLFQIDSLKYFELISLDFIFNQIYSGKILHLNPNSSLMNLKISQNIFQNDSLLIYNINGEIEYIFMQEIVFQLNLHSEHTAFIKIISITIPNTEIIIQQLSMLQNSLLELPNQMNYDILEISLIYIEMNIVNIDQLIIQKAYGIPDLLIINANKLDLNQITIEQHESYQFKGLYQNFNCFLRSNASKYEYLSIKIYNVPKIDVRQLLITKAQSINYPIIEIKASFTNTNTQHLINFSELYFVDNLLLITNTINLASLLKIYSDVAYDVDINNSIFERNLMHEYTSINQIKSGLILYFDCKKCTIFFTNLLFERNIVTNSSNSIIYIQTKSIEILNCNFIQNSIFDYEILQPYLFWGYQEDQQIYTEYINQIFPIKVKSGNGQIICQYIVMNYVTIQNSTAPGLYLYLEIEAFAQIQNTIVSFISSQFLNENENGGAFLIDTIFSISSVINFKNISAIEILSRNKGGLIYIQNALENMIIKLEDVIINEVYSLLGSIFYIEFPLKANSQSIFKVENLEIRNTEQGFIRYLSQYNEPNSELLIELNYHNYLFQVANAKQVSFQNICIFSLFHVSFASLVQILIIDIINFRCYNSSIKNELFHIQSMNENSQNKIVDFYASNISFLKFIQQFGQCSQQNYYFKVQPQICSADVPNAESPISLMNNFTKDTLSNSYCIIQQLNYPKVEHFTKSLILDILDINILAITELHLNNINCTECVFGMVSIRYEEIVPKIIMKSILFSDNKCGSSCLFLESRYPYEFYRNLGSLIPYVKKKQFQAILQNYRCFRNFADSCTCLTINLINSLIEDSFFQNNTSDFSDAIVCMKDSYLINFSILNSVIQQNNGFGLDIRGSSIENLTKLGTLIDDNTGSYKNHLIQSASSLSISLDKKDLWPKIKIFERKKILIEQIQIGQYELFQESHIDVLYIPNGQKISEYKFFDWKNQNYVPYNFSLTVVPLDQLNNIQTTNYWQDWCLMEVLLENEYQRIIDQYCDYCFEDYEEEDENYFSQTINVAFDENGFIFDDVIFHLDDELNQTQLLLFHTSIGVPIYGENQEIEDYHFNYFLRLNIKPLPCQLGEKRIIHEGCIPCDASIGQYSVTLNTNKCSIIDEISTQNITSAQLNLRQGFWRPYVDTNYISECINLPENCEGGFHEGDKSCFQGHIGALCEECDIHNIRLNGSFSTSQKYSCGLCVEEKQNFVAITAISSWTLISILLSVKSNYILNKQMILKKIVSSLIMTKISYHSNLGILIKMITHHFQIVSVIFTFRFKTFIDIGAAFNSISNPIQTITHSLDCLLKDIISIQIHYSRMIWQLIMPFIYILFFLGSYRIALKLNKLEYSLNVITTTLIYMYLYLQPFFVGGLISLISFRKISGFYWIQANVAYRYDTQTHYQWLFTFCLPLLILISLIIPVFFLVSLYLNKNVLHHKQTRQKWGYLYNEYRIDAYYWEIIKIILKQLLIICLSYYDENIIKKGILLLSLVYIYWELSLRYRPYSSFILNKLDGYSAKVSGISIAIGLGIYVDQLNKSYEIQIPYLIILLSLNLQYLNKIFQEVLTSFIEEKAFQCDQFKETIIYRAPWILKYQVCQKLLQNRNAQRQRIAQRYLKLKKYLIAQAQTILRQRKHYGVKLKAPSILQFTFS</sequence>